<evidence type="ECO:0008006" key="3">
    <source>
        <dbReference type="Google" id="ProtNLM"/>
    </source>
</evidence>
<sequence length="173" mass="19752">MLGKSNKKPIFALVLVILAVAIMLFILVPEPLDSSEVEADPEPSEYLDPAIRKLLEVPAEDVYSIEIERVVKPEVYEVTDSEIIERIITNLNSISVQDCEADSWYRDTRGYILRIYSRDENGKYGQDEVVLLGEDQSGTQIIGCIPLNIETEQVVEGDLDYDYIEELYRQYDN</sequence>
<evidence type="ECO:0000313" key="1">
    <source>
        <dbReference type="EMBL" id="MCU6686496.1"/>
    </source>
</evidence>
<accession>A0ABT2RMI1</accession>
<dbReference type="EMBL" id="JAOQJU010000007">
    <property type="protein sequence ID" value="MCU6686496.1"/>
    <property type="molecule type" value="Genomic_DNA"/>
</dbReference>
<evidence type="ECO:0000313" key="2">
    <source>
        <dbReference type="Proteomes" id="UP001652431"/>
    </source>
</evidence>
<gene>
    <name evidence="1" type="ORF">OCV99_08025</name>
</gene>
<reference evidence="1 2" key="1">
    <citation type="journal article" date="2021" name="ISME Commun">
        <title>Automated analysis of genomic sequences facilitates high-throughput and comprehensive description of bacteria.</title>
        <authorList>
            <person name="Hitch T.C.A."/>
        </authorList>
    </citation>
    <scope>NUCLEOTIDE SEQUENCE [LARGE SCALE GENOMIC DNA]</scope>
    <source>
        <strain evidence="1 2">Sanger_03</strain>
    </source>
</reference>
<proteinExistence type="predicted"/>
<dbReference type="Proteomes" id="UP001652431">
    <property type="component" value="Unassembled WGS sequence"/>
</dbReference>
<protein>
    <recommendedName>
        <fullName evidence="3">Bypass of forespore C C-terminal domain-containing protein</fullName>
    </recommendedName>
</protein>
<keyword evidence="2" id="KW-1185">Reference proteome</keyword>
<dbReference type="RefSeq" id="WP_158369573.1">
    <property type="nucleotide sequence ID" value="NZ_JAOQJU010000007.1"/>
</dbReference>
<organism evidence="1 2">
    <name type="scientific">Dorea acetigenes</name>
    <dbReference type="NCBI Taxonomy" id="2981787"/>
    <lineage>
        <taxon>Bacteria</taxon>
        <taxon>Bacillati</taxon>
        <taxon>Bacillota</taxon>
        <taxon>Clostridia</taxon>
        <taxon>Lachnospirales</taxon>
        <taxon>Lachnospiraceae</taxon>
        <taxon>Dorea</taxon>
    </lineage>
</organism>
<comment type="caution">
    <text evidence="1">The sequence shown here is derived from an EMBL/GenBank/DDBJ whole genome shotgun (WGS) entry which is preliminary data.</text>
</comment>
<name>A0ABT2RMI1_9FIRM</name>